<dbReference type="OrthoDB" id="9800332at2"/>
<evidence type="ECO:0000256" key="2">
    <source>
        <dbReference type="ARBA" id="ARBA00022679"/>
    </source>
</evidence>
<keyword evidence="7" id="KW-0460">Magnesium</keyword>
<proteinExistence type="inferred from homology"/>
<keyword evidence="5 7" id="KW-0067">ATP-binding</keyword>
<feature type="compositionally biased region" description="Low complexity" evidence="8">
    <location>
        <begin position="10"/>
        <end position="22"/>
    </location>
</feature>
<dbReference type="HAMAP" id="MF_00109">
    <property type="entry name" value="Shikimate_kinase"/>
    <property type="match status" value="1"/>
</dbReference>
<name>D1PTV1_9BACT</name>
<dbReference type="InterPro" id="IPR000623">
    <property type="entry name" value="Shikimate_kinase/TSH1"/>
</dbReference>
<dbReference type="GO" id="GO:0004765">
    <property type="term" value="F:shikimate kinase activity"/>
    <property type="evidence" value="ECO:0007669"/>
    <property type="project" value="UniProtKB-UniRule"/>
</dbReference>
<dbReference type="SUPFAM" id="SSF52540">
    <property type="entry name" value="P-loop containing nucleoside triphosphate hydrolases"/>
    <property type="match status" value="1"/>
</dbReference>
<keyword evidence="7" id="KW-0479">Metal-binding</keyword>
<feature type="binding site" evidence="7">
    <location>
        <position position="90"/>
    </location>
    <ligand>
        <name>substrate</name>
    </ligand>
</feature>
<feature type="binding site" evidence="7">
    <location>
        <position position="151"/>
    </location>
    <ligand>
        <name>ATP</name>
        <dbReference type="ChEBI" id="CHEBI:30616"/>
    </ligand>
</feature>
<evidence type="ECO:0000256" key="4">
    <source>
        <dbReference type="ARBA" id="ARBA00022777"/>
    </source>
</evidence>
<evidence type="ECO:0000313" key="10">
    <source>
        <dbReference type="Proteomes" id="UP000003160"/>
    </source>
</evidence>
<evidence type="ECO:0000256" key="8">
    <source>
        <dbReference type="SAM" id="MobiDB-lite"/>
    </source>
</evidence>
<evidence type="ECO:0000256" key="7">
    <source>
        <dbReference type="HAMAP-Rule" id="MF_00109"/>
    </source>
</evidence>
<feature type="binding site" evidence="7">
    <location>
        <begin position="44"/>
        <end position="49"/>
    </location>
    <ligand>
        <name>ATP</name>
        <dbReference type="ChEBI" id="CHEBI:30616"/>
    </ligand>
</feature>
<evidence type="ECO:0000256" key="5">
    <source>
        <dbReference type="ARBA" id="ARBA00022840"/>
    </source>
</evidence>
<dbReference type="AlphaFoldDB" id="D1PTV1"/>
<dbReference type="eggNOG" id="COG0703">
    <property type="taxonomic scope" value="Bacteria"/>
</dbReference>
<dbReference type="InterPro" id="IPR031322">
    <property type="entry name" value="Shikimate/glucono_kinase"/>
</dbReference>
<dbReference type="GO" id="GO:0005829">
    <property type="term" value="C:cytosol"/>
    <property type="evidence" value="ECO:0007669"/>
    <property type="project" value="TreeGrafter"/>
</dbReference>
<dbReference type="Gene3D" id="3.40.50.300">
    <property type="entry name" value="P-loop containing nucleotide triphosphate hydrolases"/>
    <property type="match status" value="1"/>
</dbReference>
<dbReference type="InterPro" id="IPR027417">
    <property type="entry name" value="P-loop_NTPase"/>
</dbReference>
<comment type="function">
    <text evidence="7">Catalyzes the specific phosphorylation of the 3-hydroxyl group of shikimic acid using ATP as a cosubstrate.</text>
</comment>
<evidence type="ECO:0000256" key="6">
    <source>
        <dbReference type="ARBA" id="ARBA00023141"/>
    </source>
</evidence>
<comment type="catalytic activity">
    <reaction evidence="7">
        <text>shikimate + ATP = 3-phosphoshikimate + ADP + H(+)</text>
        <dbReference type="Rhea" id="RHEA:13121"/>
        <dbReference type="ChEBI" id="CHEBI:15378"/>
        <dbReference type="ChEBI" id="CHEBI:30616"/>
        <dbReference type="ChEBI" id="CHEBI:36208"/>
        <dbReference type="ChEBI" id="CHEBI:145989"/>
        <dbReference type="ChEBI" id="CHEBI:456216"/>
        <dbReference type="EC" id="2.7.1.71"/>
    </reaction>
</comment>
<dbReference type="GO" id="GO:0009423">
    <property type="term" value="P:chorismate biosynthetic process"/>
    <property type="evidence" value="ECO:0007669"/>
    <property type="project" value="UniProtKB-UniRule"/>
</dbReference>
<dbReference type="GO" id="GO:0005524">
    <property type="term" value="F:ATP binding"/>
    <property type="evidence" value="ECO:0007669"/>
    <property type="project" value="UniProtKB-UniRule"/>
</dbReference>
<keyword evidence="10" id="KW-1185">Reference proteome</keyword>
<comment type="cofactor">
    <cofactor evidence="7">
        <name>Mg(2+)</name>
        <dbReference type="ChEBI" id="CHEBI:18420"/>
    </cofactor>
    <text evidence="7">Binds 1 Mg(2+) ion per subunit.</text>
</comment>
<dbReference type="EMBL" id="ACKS01000020">
    <property type="protein sequence ID" value="EFA45159.1"/>
    <property type="molecule type" value="Genomic_DNA"/>
</dbReference>
<evidence type="ECO:0000256" key="1">
    <source>
        <dbReference type="ARBA" id="ARBA00022605"/>
    </source>
</evidence>
<keyword evidence="3 7" id="KW-0547">Nucleotide-binding</keyword>
<gene>
    <name evidence="7 9" type="primary">aroK</name>
    <name evidence="9" type="ORF">HMPREF0645_0386</name>
</gene>
<reference evidence="9 10" key="1">
    <citation type="submission" date="2009-10" db="EMBL/GenBank/DDBJ databases">
        <authorList>
            <person name="Qin X."/>
            <person name="Bachman B."/>
            <person name="Battles P."/>
            <person name="Bell A."/>
            <person name="Bess C."/>
            <person name="Bickham C."/>
            <person name="Chaboub L."/>
            <person name="Chen D."/>
            <person name="Coyle M."/>
            <person name="Deiros D.R."/>
            <person name="Dinh H."/>
            <person name="Forbes L."/>
            <person name="Fowler G."/>
            <person name="Francisco L."/>
            <person name="Fu Q."/>
            <person name="Gubbala S."/>
            <person name="Hale W."/>
            <person name="Han Y."/>
            <person name="Hemphill L."/>
            <person name="Highlander S.K."/>
            <person name="Hirani K."/>
            <person name="Hogues M."/>
            <person name="Jackson L."/>
            <person name="Jakkamsetti A."/>
            <person name="Javaid M."/>
            <person name="Jiang H."/>
            <person name="Korchina V."/>
            <person name="Kovar C."/>
            <person name="Lara F."/>
            <person name="Lee S."/>
            <person name="Mata R."/>
            <person name="Mathew T."/>
            <person name="Moen C."/>
            <person name="Morales K."/>
            <person name="Munidasa M."/>
            <person name="Nazareth L."/>
            <person name="Ngo R."/>
            <person name="Nguyen L."/>
            <person name="Okwuonu G."/>
            <person name="Ongeri F."/>
            <person name="Patil S."/>
            <person name="Petrosino J."/>
            <person name="Pham C."/>
            <person name="Pham P."/>
            <person name="Pu L.-L."/>
            <person name="Puazo M."/>
            <person name="Raj R."/>
            <person name="Reid J."/>
            <person name="Rouhana J."/>
            <person name="Saada N."/>
            <person name="Shang Y."/>
            <person name="Simmons D."/>
            <person name="Thornton R."/>
            <person name="Warren J."/>
            <person name="Weissenberger G."/>
            <person name="Zhang J."/>
            <person name="Zhang L."/>
            <person name="Zhou C."/>
            <person name="Zhu D."/>
            <person name="Muzny D."/>
            <person name="Worley K."/>
            <person name="Gibbs R."/>
        </authorList>
    </citation>
    <scope>NUCLEOTIDE SEQUENCE [LARGE SCALE GENOMIC DNA]</scope>
    <source>
        <strain evidence="9 10">DSM 17361</strain>
    </source>
</reference>
<keyword evidence="4 7" id="KW-0418">Kinase</keyword>
<protein>
    <recommendedName>
        <fullName evidence="7">Shikimate kinase</fullName>
        <shortName evidence="7">SK</shortName>
        <ecNumber evidence="7">2.7.1.71</ecNumber>
    </recommendedName>
</protein>
<dbReference type="Proteomes" id="UP000003160">
    <property type="component" value="Unassembled WGS sequence"/>
</dbReference>
<feature type="binding site" evidence="7">
    <location>
        <position position="112"/>
    </location>
    <ligand>
        <name>substrate</name>
    </ligand>
</feature>
<dbReference type="CDD" id="cd00464">
    <property type="entry name" value="SK"/>
    <property type="match status" value="1"/>
</dbReference>
<comment type="subunit">
    <text evidence="7">Monomer.</text>
</comment>
<dbReference type="HOGENOM" id="CLU_057607_2_2_10"/>
<dbReference type="PANTHER" id="PTHR21087:SF16">
    <property type="entry name" value="SHIKIMATE KINASE 1, CHLOROPLASTIC"/>
    <property type="match status" value="1"/>
</dbReference>
<keyword evidence="1 7" id="KW-0028">Amino-acid biosynthesis</keyword>
<keyword evidence="6 7" id="KW-0057">Aromatic amino acid biosynthesis</keyword>
<dbReference type="EC" id="2.7.1.71" evidence="7"/>
<evidence type="ECO:0000313" key="9">
    <source>
        <dbReference type="EMBL" id="EFA45159.1"/>
    </source>
</evidence>
<dbReference type="PRINTS" id="PR01100">
    <property type="entry name" value="SHIKIMTKNASE"/>
</dbReference>
<comment type="caution">
    <text evidence="7">Lacks conserved residue(s) required for the propagation of feature annotation.</text>
</comment>
<comment type="pathway">
    <text evidence="7">Metabolic intermediate biosynthesis; chorismate biosynthesis; chorismate from D-erythrose 4-phosphate and phosphoenolpyruvate: step 5/7.</text>
</comment>
<keyword evidence="2 7" id="KW-0808">Transferase</keyword>
<comment type="similarity">
    <text evidence="7">Belongs to the shikimate kinase family.</text>
</comment>
<evidence type="ECO:0000256" key="3">
    <source>
        <dbReference type="ARBA" id="ARBA00022741"/>
    </source>
</evidence>
<dbReference type="GO" id="GO:0009073">
    <property type="term" value="P:aromatic amino acid family biosynthetic process"/>
    <property type="evidence" value="ECO:0007669"/>
    <property type="project" value="UniProtKB-KW"/>
</dbReference>
<dbReference type="UniPathway" id="UPA00053">
    <property type="reaction ID" value="UER00088"/>
</dbReference>
<feature type="binding site" evidence="7">
    <location>
        <position position="66"/>
    </location>
    <ligand>
        <name>substrate</name>
    </ligand>
</feature>
<dbReference type="GO" id="GO:0000287">
    <property type="term" value="F:magnesium ion binding"/>
    <property type="evidence" value="ECO:0007669"/>
    <property type="project" value="UniProtKB-UniRule"/>
</dbReference>
<dbReference type="RefSeq" id="WP_007174735.1">
    <property type="nucleotide sequence ID" value="NZ_GG704782.1"/>
</dbReference>
<feature type="region of interest" description="Disordered" evidence="8">
    <location>
        <begin position="1"/>
        <end position="30"/>
    </location>
</feature>
<sequence>MIDDTNAKIGGSDSRSEYSISEEYGEGQGKPETPCRIILIGYMGSGKTTVGRALAADLGVPFYDLDWYIENRMRKTVSQIFAERGEEGFRAIEHNMLHEVAEFENVVISCGGGTPCFFDNMEYINSKAETVYLKSNPEVLFKHLKMGKTVRPLLLDKTAEEVKEFIQQQLKQREVYYTQAKHTVDVTLLDDHDKIKNTVAKLKEAVGLNR</sequence>
<dbReference type="GO" id="GO:0008652">
    <property type="term" value="P:amino acid biosynthetic process"/>
    <property type="evidence" value="ECO:0007669"/>
    <property type="project" value="UniProtKB-KW"/>
</dbReference>
<dbReference type="PANTHER" id="PTHR21087">
    <property type="entry name" value="SHIKIMATE KINASE"/>
    <property type="match status" value="1"/>
</dbReference>
<feature type="binding site" evidence="7">
    <location>
        <position position="173"/>
    </location>
    <ligand>
        <name>substrate</name>
    </ligand>
</feature>
<accession>D1PTV1</accession>
<comment type="caution">
    <text evidence="9">The sequence shown here is derived from an EMBL/GenBank/DDBJ whole genome shotgun (WGS) entry which is preliminary data.</text>
</comment>
<dbReference type="NCBIfam" id="NF010555">
    <property type="entry name" value="PRK13949.1"/>
    <property type="match status" value="1"/>
</dbReference>
<feature type="binding site" evidence="7">
    <location>
        <position position="48"/>
    </location>
    <ligand>
        <name>Mg(2+)</name>
        <dbReference type="ChEBI" id="CHEBI:18420"/>
    </ligand>
</feature>
<dbReference type="Pfam" id="PF01202">
    <property type="entry name" value="SKI"/>
    <property type="match status" value="1"/>
</dbReference>
<comment type="subcellular location">
    <subcellularLocation>
        <location evidence="7">Cytoplasm</location>
    </subcellularLocation>
</comment>
<organism evidence="9 10">
    <name type="scientific">Hallella bergensis DSM 17361</name>
    <dbReference type="NCBI Taxonomy" id="585502"/>
    <lineage>
        <taxon>Bacteria</taxon>
        <taxon>Pseudomonadati</taxon>
        <taxon>Bacteroidota</taxon>
        <taxon>Bacteroidia</taxon>
        <taxon>Bacteroidales</taxon>
        <taxon>Prevotellaceae</taxon>
        <taxon>Hallella</taxon>
    </lineage>
</organism>
<keyword evidence="7" id="KW-0963">Cytoplasm</keyword>